<keyword evidence="4" id="KW-0813">Transport</keyword>
<dbReference type="OrthoDB" id="1654420at2759"/>
<evidence type="ECO:0000256" key="3">
    <source>
        <dbReference type="ARBA" id="ARBA00004141"/>
    </source>
</evidence>
<dbReference type="Proteomes" id="UP000504607">
    <property type="component" value="Chromosome 11"/>
</dbReference>
<dbReference type="InterPro" id="IPR006153">
    <property type="entry name" value="Cation/H_exchanger_TM"/>
</dbReference>
<evidence type="ECO:0000256" key="10">
    <source>
        <dbReference type="ARBA" id="ARBA00023136"/>
    </source>
</evidence>
<keyword evidence="6 11" id="KW-0812">Transmembrane</keyword>
<feature type="transmembrane region" description="Helical" evidence="11">
    <location>
        <begin position="99"/>
        <end position="119"/>
    </location>
</feature>
<dbReference type="InterPro" id="IPR045158">
    <property type="entry name" value="KEA4/5/6-like"/>
</dbReference>
<feature type="domain" description="Cation/H+ exchanger transmembrane" evidence="12">
    <location>
        <begin position="2"/>
        <end position="97"/>
    </location>
</feature>
<evidence type="ECO:0000256" key="11">
    <source>
        <dbReference type="SAM" id="Phobius"/>
    </source>
</evidence>
<keyword evidence="9" id="KW-0406">Ion transport</keyword>
<keyword evidence="7" id="KW-0732">Signal</keyword>
<dbReference type="GO" id="GO:0009941">
    <property type="term" value="C:chloroplast envelope"/>
    <property type="evidence" value="ECO:0007669"/>
    <property type="project" value="UniProtKB-SubCell"/>
</dbReference>
<organism evidence="13 14">
    <name type="scientific">Elaeis guineensis var. tenera</name>
    <name type="common">Oil palm</name>
    <dbReference type="NCBI Taxonomy" id="51953"/>
    <lineage>
        <taxon>Eukaryota</taxon>
        <taxon>Viridiplantae</taxon>
        <taxon>Streptophyta</taxon>
        <taxon>Embryophyta</taxon>
        <taxon>Tracheophyta</taxon>
        <taxon>Spermatophyta</taxon>
        <taxon>Magnoliopsida</taxon>
        <taxon>Liliopsida</taxon>
        <taxon>Arecaceae</taxon>
        <taxon>Arecoideae</taxon>
        <taxon>Cocoseae</taxon>
        <taxon>Elaeidinae</taxon>
        <taxon>Elaeis</taxon>
    </lineage>
</organism>
<dbReference type="GO" id="GO:0016020">
    <property type="term" value="C:membrane"/>
    <property type="evidence" value="ECO:0007669"/>
    <property type="project" value="UniProtKB-SubCell"/>
</dbReference>
<comment type="function">
    <text evidence="1">May function as sodium-coupled metabolite transporter across the chloroplast envelope.</text>
</comment>
<dbReference type="GO" id="GO:0015386">
    <property type="term" value="F:potassium:proton antiporter activity"/>
    <property type="evidence" value="ECO:0007669"/>
    <property type="project" value="InterPro"/>
</dbReference>
<evidence type="ECO:0000256" key="8">
    <source>
        <dbReference type="ARBA" id="ARBA00022989"/>
    </source>
</evidence>
<comment type="subcellular location">
    <subcellularLocation>
        <location evidence="3">Membrane</location>
        <topology evidence="3">Multi-pass membrane protein</topology>
    </subcellularLocation>
    <subcellularLocation>
        <location evidence="2">Plastid</location>
        <location evidence="2">Chloroplast envelope</location>
    </subcellularLocation>
</comment>
<evidence type="ECO:0000256" key="1">
    <source>
        <dbReference type="ARBA" id="ARBA00003198"/>
    </source>
</evidence>
<accession>A0A6J0PP59</accession>
<dbReference type="InParanoid" id="A0A6J0PP59"/>
<protein>
    <submittedName>
        <fullName evidence="14">K(+) efflux antiporter 4 isoform X1</fullName>
    </submittedName>
</protein>
<dbReference type="RefSeq" id="XP_019709240.1">
    <property type="nucleotide sequence ID" value="XM_019853681.2"/>
</dbReference>
<dbReference type="PANTHER" id="PTHR16254:SF20">
    <property type="entry name" value="K(+) EFFLUX ANTIPORTER 5"/>
    <property type="match status" value="1"/>
</dbReference>
<evidence type="ECO:0000256" key="5">
    <source>
        <dbReference type="ARBA" id="ARBA00022449"/>
    </source>
</evidence>
<dbReference type="Pfam" id="PF00999">
    <property type="entry name" value="Na_H_Exchanger"/>
    <property type="match status" value="1"/>
</dbReference>
<feature type="transmembrane region" description="Helical" evidence="11">
    <location>
        <begin position="68"/>
        <end position="93"/>
    </location>
</feature>
<dbReference type="PANTHER" id="PTHR16254">
    <property type="entry name" value="POTASSIUM/PROTON ANTIPORTER-RELATED"/>
    <property type="match status" value="1"/>
</dbReference>
<evidence type="ECO:0000256" key="6">
    <source>
        <dbReference type="ARBA" id="ARBA00022692"/>
    </source>
</evidence>
<name>A0A6J0PP59_ELAGV</name>
<keyword evidence="8 11" id="KW-1133">Transmembrane helix</keyword>
<evidence type="ECO:0000259" key="12">
    <source>
        <dbReference type="Pfam" id="PF00999"/>
    </source>
</evidence>
<dbReference type="Gene3D" id="1.20.1530.20">
    <property type="match status" value="1"/>
</dbReference>
<keyword evidence="10 11" id="KW-0472">Membrane</keyword>
<dbReference type="InterPro" id="IPR038770">
    <property type="entry name" value="Na+/solute_symporter_sf"/>
</dbReference>
<gene>
    <name evidence="14" type="primary">LOC105054174</name>
</gene>
<dbReference type="AlphaFoldDB" id="A0A6J0PP59"/>
<keyword evidence="5" id="KW-0050">Antiport</keyword>
<evidence type="ECO:0000313" key="14">
    <source>
        <dbReference type="RefSeq" id="XP_019709240.1"/>
    </source>
</evidence>
<evidence type="ECO:0000256" key="7">
    <source>
        <dbReference type="ARBA" id="ARBA00022729"/>
    </source>
</evidence>
<evidence type="ECO:0000256" key="2">
    <source>
        <dbReference type="ARBA" id="ARBA00004119"/>
    </source>
</evidence>
<evidence type="ECO:0000256" key="9">
    <source>
        <dbReference type="ARBA" id="ARBA00023065"/>
    </source>
</evidence>
<keyword evidence="13" id="KW-1185">Reference proteome</keyword>
<reference evidence="14" key="1">
    <citation type="submission" date="2025-08" db="UniProtKB">
        <authorList>
            <consortium name="RefSeq"/>
        </authorList>
    </citation>
    <scope>IDENTIFICATION</scope>
</reference>
<proteinExistence type="predicted"/>
<feature type="transmembrane region" description="Helical" evidence="11">
    <location>
        <begin position="12"/>
        <end position="31"/>
    </location>
</feature>
<evidence type="ECO:0000313" key="13">
    <source>
        <dbReference type="Proteomes" id="UP000504607"/>
    </source>
</evidence>
<feature type="transmembrane region" description="Helical" evidence="11">
    <location>
        <begin position="37"/>
        <end position="56"/>
    </location>
</feature>
<evidence type="ECO:0000256" key="4">
    <source>
        <dbReference type="ARBA" id="ARBA00022448"/>
    </source>
</evidence>
<sequence length="183" mass="20526">MMRPKVEAIHNLFAVLFLAIIGMLIHVHFLWNHAAILLASVILVVIVKTVLVAMVIKAFGYITRTSFLVAVSLAQIGEFAFVLLSCASNLHLIEVTTSLMFKLIPAVMHLGILMHWFPAESNIRMRIKLRCLKLTTEHSIISSLYLIQLEPLLSNYPVYIPIPEILTIYKEILSSMGKEDSAA</sequence>